<evidence type="ECO:0000313" key="4">
    <source>
        <dbReference type="Proteomes" id="UP000277928"/>
    </source>
</evidence>
<proteinExistence type="predicted"/>
<feature type="compositionally biased region" description="Low complexity" evidence="1">
    <location>
        <begin position="101"/>
        <end position="137"/>
    </location>
</feature>
<evidence type="ECO:0000313" key="3">
    <source>
        <dbReference type="EMBL" id="VDM92184.1"/>
    </source>
</evidence>
<feature type="transmembrane region" description="Helical" evidence="2">
    <location>
        <begin position="223"/>
        <end position="248"/>
    </location>
</feature>
<dbReference type="PANTHER" id="PTHR33444">
    <property type="entry name" value="SI:DKEY-19B23.12-RELATED"/>
    <property type="match status" value="1"/>
</dbReference>
<feature type="region of interest" description="Disordered" evidence="1">
    <location>
        <begin position="100"/>
        <end position="141"/>
    </location>
</feature>
<dbReference type="Proteomes" id="UP000277928">
    <property type="component" value="Unassembled WGS sequence"/>
</dbReference>
<evidence type="ECO:0000256" key="2">
    <source>
        <dbReference type="SAM" id="Phobius"/>
    </source>
</evidence>
<reference evidence="3 4" key="1">
    <citation type="submission" date="2018-08" db="EMBL/GenBank/DDBJ databases">
        <authorList>
            <person name="Laetsch R D."/>
            <person name="Stevens L."/>
            <person name="Kumar S."/>
            <person name="Blaxter L. M."/>
        </authorList>
    </citation>
    <scope>NUCLEOTIDE SEQUENCE [LARGE SCALE GENOMIC DNA]</scope>
</reference>
<sequence>MQRLEMIAANWQSLPNAPEQLSTDYMQTERIGAAWDEIDLQPGRGVAQVANNYRPSLSIPHPSYMPQFEINNDQFYQSFIGYCNRGAPLLQNTPPSITINRQQQRRQQQLPQQQQQLLQQQQLPQQQQQQQLPQQQQSHNNTYSNPPINHLNILQSTDSSLPTLIDIYKNSTNTVEFISNFQQYINLCLPSYVWIGLMFLLALWGLIHIIVGTINIPFCLSNLTIPIFLIVMGSLYILWCVLRIYAFWPRTRADTLGTDLMCKALESVIIIITLVWLLI</sequence>
<dbReference type="EMBL" id="UYRX01001806">
    <property type="protein sequence ID" value="VDM92184.1"/>
    <property type="molecule type" value="Genomic_DNA"/>
</dbReference>
<organism evidence="3 4">
    <name type="scientific">Litomosoides sigmodontis</name>
    <name type="common">Filarial nematode worm</name>
    <dbReference type="NCBI Taxonomy" id="42156"/>
    <lineage>
        <taxon>Eukaryota</taxon>
        <taxon>Metazoa</taxon>
        <taxon>Ecdysozoa</taxon>
        <taxon>Nematoda</taxon>
        <taxon>Chromadorea</taxon>
        <taxon>Rhabditida</taxon>
        <taxon>Spirurina</taxon>
        <taxon>Spiruromorpha</taxon>
        <taxon>Filarioidea</taxon>
        <taxon>Onchocercidae</taxon>
        <taxon>Litomosoides</taxon>
    </lineage>
</organism>
<accession>A0A3P7JME5</accession>
<feature type="transmembrane region" description="Helical" evidence="2">
    <location>
        <begin position="260"/>
        <end position="278"/>
    </location>
</feature>
<feature type="transmembrane region" description="Helical" evidence="2">
    <location>
        <begin position="192"/>
        <end position="211"/>
    </location>
</feature>
<keyword evidence="4" id="KW-1185">Reference proteome</keyword>
<keyword evidence="2" id="KW-1133">Transmembrane helix</keyword>
<dbReference type="PANTHER" id="PTHR33444:SF8">
    <property type="entry name" value="MARVEL DOMAIN-CONTAINING PROTEIN"/>
    <property type="match status" value="1"/>
</dbReference>
<protein>
    <submittedName>
        <fullName evidence="3">Uncharacterized protein</fullName>
    </submittedName>
</protein>
<feature type="non-terminal residue" evidence="3">
    <location>
        <position position="279"/>
    </location>
</feature>
<keyword evidence="2" id="KW-0472">Membrane</keyword>
<name>A0A3P7JME5_LITSI</name>
<dbReference type="AlphaFoldDB" id="A0A3P7JME5"/>
<dbReference type="OrthoDB" id="6157510at2759"/>
<dbReference type="InterPro" id="IPR040350">
    <property type="entry name" value="TMEM272"/>
</dbReference>
<evidence type="ECO:0000256" key="1">
    <source>
        <dbReference type="SAM" id="MobiDB-lite"/>
    </source>
</evidence>
<keyword evidence="2" id="KW-0812">Transmembrane</keyword>
<gene>
    <name evidence="3" type="ORF">NLS_LOCUS9676</name>
</gene>